<dbReference type="Pfam" id="PF06580">
    <property type="entry name" value="His_kinase"/>
    <property type="match status" value="1"/>
</dbReference>
<dbReference type="InterPro" id="IPR036890">
    <property type="entry name" value="HATPase_C_sf"/>
</dbReference>
<evidence type="ECO:0000259" key="1">
    <source>
        <dbReference type="Pfam" id="PF06580"/>
    </source>
</evidence>
<proteinExistence type="predicted"/>
<reference evidence="2" key="1">
    <citation type="submission" date="2022-10" db="EMBL/GenBank/DDBJ databases">
        <title>Chitinophaga sp. nov., isolated from soil.</title>
        <authorList>
            <person name="Jeon C.O."/>
        </authorList>
    </citation>
    <scope>NUCLEOTIDE SEQUENCE</scope>
    <source>
        <strain evidence="2">R8</strain>
    </source>
</reference>
<feature type="domain" description="Signal transduction histidine kinase internal region" evidence="1">
    <location>
        <begin position="34"/>
        <end position="113"/>
    </location>
</feature>
<dbReference type="PANTHER" id="PTHR34220">
    <property type="entry name" value="SENSOR HISTIDINE KINASE YPDA"/>
    <property type="match status" value="1"/>
</dbReference>
<evidence type="ECO:0000313" key="2">
    <source>
        <dbReference type="EMBL" id="UYQ91635.1"/>
    </source>
</evidence>
<dbReference type="Proteomes" id="UP001162741">
    <property type="component" value="Chromosome"/>
</dbReference>
<dbReference type="PANTHER" id="PTHR34220:SF7">
    <property type="entry name" value="SENSOR HISTIDINE KINASE YPDA"/>
    <property type="match status" value="1"/>
</dbReference>
<dbReference type="RefSeq" id="WP_264280025.1">
    <property type="nucleotide sequence ID" value="NZ_CP107006.1"/>
</dbReference>
<accession>A0ABY6IW84</accession>
<protein>
    <submittedName>
        <fullName evidence="2">Histidine kinase</fullName>
    </submittedName>
</protein>
<evidence type="ECO:0000313" key="3">
    <source>
        <dbReference type="Proteomes" id="UP001162741"/>
    </source>
</evidence>
<keyword evidence="2" id="KW-0418">Kinase</keyword>
<sequence length="224" mass="25854">MSAISLLSFFWYEIKAQQETIEKKDTAEKLATEAELFKLRHQLQPHFLFNSLNSINALIGIRPEEARQMVQKLSDFLRGTLKKEDQASTTLKEEIQYLQWYLDIEKVRFRHRLSTEIDCSEESLNTQLPPLLLQPVVENAIKFGLYDTIGDITIRIKSWTADDMLFISVDNPFDPELQHSTKGTGFGLSSIQRRLFLLFGRADLLSTQTHDTTFTTLIKVPQSQ</sequence>
<keyword evidence="3" id="KW-1185">Reference proteome</keyword>
<dbReference type="InterPro" id="IPR010559">
    <property type="entry name" value="Sig_transdc_His_kin_internal"/>
</dbReference>
<dbReference type="GO" id="GO:0016301">
    <property type="term" value="F:kinase activity"/>
    <property type="evidence" value="ECO:0007669"/>
    <property type="project" value="UniProtKB-KW"/>
</dbReference>
<keyword evidence="2" id="KW-0808">Transferase</keyword>
<name>A0ABY6IW84_9BACT</name>
<dbReference type="Gene3D" id="3.30.565.10">
    <property type="entry name" value="Histidine kinase-like ATPase, C-terminal domain"/>
    <property type="match status" value="1"/>
</dbReference>
<gene>
    <name evidence="2" type="ORF">MKQ68_16220</name>
</gene>
<dbReference type="EMBL" id="CP107006">
    <property type="protein sequence ID" value="UYQ91635.1"/>
    <property type="molecule type" value="Genomic_DNA"/>
</dbReference>
<dbReference type="SUPFAM" id="SSF55874">
    <property type="entry name" value="ATPase domain of HSP90 chaperone/DNA topoisomerase II/histidine kinase"/>
    <property type="match status" value="1"/>
</dbReference>
<organism evidence="2 3">
    <name type="scientific">Chitinophaga horti</name>
    <dbReference type="NCBI Taxonomy" id="2920382"/>
    <lineage>
        <taxon>Bacteria</taxon>
        <taxon>Pseudomonadati</taxon>
        <taxon>Bacteroidota</taxon>
        <taxon>Chitinophagia</taxon>
        <taxon>Chitinophagales</taxon>
        <taxon>Chitinophagaceae</taxon>
        <taxon>Chitinophaga</taxon>
    </lineage>
</organism>
<dbReference type="InterPro" id="IPR050640">
    <property type="entry name" value="Bact_2-comp_sensor_kinase"/>
</dbReference>